<gene>
    <name evidence="2" type="ordered locus">Gbem_0434</name>
</gene>
<dbReference type="AlphaFoldDB" id="B5EBJ4"/>
<dbReference type="RefSeq" id="WP_012528870.1">
    <property type="nucleotide sequence ID" value="NC_011146.1"/>
</dbReference>
<evidence type="ECO:0000256" key="1">
    <source>
        <dbReference type="SAM" id="SignalP"/>
    </source>
</evidence>
<feature type="signal peptide" evidence="1">
    <location>
        <begin position="1"/>
        <end position="20"/>
    </location>
</feature>
<organism evidence="2 3">
    <name type="scientific">Citrifermentans bemidjiense (strain ATCC BAA-1014 / DSM 16622 / JCM 12645 / Bem)</name>
    <name type="common">Geobacter bemidjiensis</name>
    <dbReference type="NCBI Taxonomy" id="404380"/>
    <lineage>
        <taxon>Bacteria</taxon>
        <taxon>Pseudomonadati</taxon>
        <taxon>Thermodesulfobacteriota</taxon>
        <taxon>Desulfuromonadia</taxon>
        <taxon>Geobacterales</taxon>
        <taxon>Geobacteraceae</taxon>
        <taxon>Citrifermentans</taxon>
    </lineage>
</organism>
<protein>
    <submittedName>
        <fullName evidence="2">Uncharacterized protein</fullName>
    </submittedName>
</protein>
<reference evidence="2 3" key="1">
    <citation type="submission" date="2008-07" db="EMBL/GenBank/DDBJ databases">
        <title>Complete sequence of Geobacter bemidjiensis BEM.</title>
        <authorList>
            <consortium name="US DOE Joint Genome Institute"/>
            <person name="Lucas S."/>
            <person name="Copeland A."/>
            <person name="Lapidus A."/>
            <person name="Glavina del Rio T."/>
            <person name="Dalin E."/>
            <person name="Tice H."/>
            <person name="Bruce D."/>
            <person name="Goodwin L."/>
            <person name="Pitluck S."/>
            <person name="Kiss H."/>
            <person name="Brettin T."/>
            <person name="Detter J.C."/>
            <person name="Han C."/>
            <person name="Kuske C.R."/>
            <person name="Schmutz J."/>
            <person name="Larimer F."/>
            <person name="Land M."/>
            <person name="Hauser L."/>
            <person name="Kyrpides N."/>
            <person name="Lykidis A."/>
            <person name="Lovley D."/>
            <person name="Richardson P."/>
        </authorList>
    </citation>
    <scope>NUCLEOTIDE SEQUENCE [LARGE SCALE GENOMIC DNA]</scope>
    <source>
        <strain evidence="3">ATCC BAA-1014 / DSM 16622 / JCM 12645 / Bem</strain>
    </source>
</reference>
<reference evidence="2 3" key="2">
    <citation type="journal article" date="2010" name="BMC Genomics">
        <title>The genome of Geobacter bemidjiensis, exemplar for the subsurface clade of Geobacter species that predominate in Fe(III)-reducing subsurface environments.</title>
        <authorList>
            <person name="Aklujkar M."/>
            <person name="Young N.D."/>
            <person name="Holmes D."/>
            <person name="Chavan M."/>
            <person name="Risso C."/>
            <person name="Kiss H.E."/>
            <person name="Han C.S."/>
            <person name="Land M.L."/>
            <person name="Lovley D.R."/>
        </authorList>
    </citation>
    <scope>NUCLEOTIDE SEQUENCE [LARGE SCALE GENOMIC DNA]</scope>
    <source>
        <strain evidence="3">ATCC BAA-1014 / DSM 16622 / JCM 12645 / Bem</strain>
    </source>
</reference>
<evidence type="ECO:0000313" key="2">
    <source>
        <dbReference type="EMBL" id="ACH37463.1"/>
    </source>
</evidence>
<dbReference type="Proteomes" id="UP000008825">
    <property type="component" value="Chromosome"/>
</dbReference>
<feature type="chain" id="PRO_5002832371" evidence="1">
    <location>
        <begin position="21"/>
        <end position="410"/>
    </location>
</feature>
<dbReference type="OrthoDB" id="9801336at2"/>
<keyword evidence="1" id="KW-0732">Signal</keyword>
<accession>B5EBJ4</accession>
<dbReference type="STRING" id="404380.Gbem_0434"/>
<dbReference type="KEGG" id="gbm:Gbem_0434"/>
<dbReference type="eggNOG" id="ENOG5032XTS">
    <property type="taxonomic scope" value="Bacteria"/>
</dbReference>
<dbReference type="EMBL" id="CP001124">
    <property type="protein sequence ID" value="ACH37463.1"/>
    <property type="molecule type" value="Genomic_DNA"/>
</dbReference>
<name>B5EBJ4_CITBB</name>
<dbReference type="HOGENOM" id="CLU_670411_0_0_7"/>
<keyword evidence="3" id="KW-1185">Reference proteome</keyword>
<proteinExistence type="predicted"/>
<evidence type="ECO:0000313" key="3">
    <source>
        <dbReference type="Proteomes" id="UP000008825"/>
    </source>
</evidence>
<sequence length="410" mass="45151">MILPLLFLISLLLLPCTAEANDFSGYAELKGFAYSERYDGEPYGAGSGTLFSKWEHRPGEAQLTASLRAEWLTSPQDQLSFDPADRRLRRSPLSLRDLWVRLPLAPSHDVEFGRFQLGWGQTDGYSPADAFLPRDLTDPFTDEKLPLWALRVSGQEESFRYQAVLAPVTTPWRLPPLGSRYAPIAAGALPQQTVLREREDDPPVPGFIALRLLATRGDWDLGLWMRTGVRPAPLLQFSLDPALQTGPAPIVSVERRYAREQGVGVELSRVAGLYVLRAELAGLLSKDPELGDAVIGTASVERGFGDGKLLVTLAANAIEPPVNQTLLFDRALLPALIAAWNQTEPWGDWKVVSTTGLEHMDGMAKGEVGYNMTDTWKITTGGDLPYGSDNGALGALKKARRIYLALRRSW</sequence>